<protein>
    <submittedName>
        <fullName evidence="2">Ketosteroid isomerase</fullName>
    </submittedName>
</protein>
<reference evidence="3" key="1">
    <citation type="journal article" date="2019" name="Int. J. Syst. Evol. Microbiol.">
        <title>The Global Catalogue of Microorganisms (GCM) 10K type strain sequencing project: providing services to taxonomists for standard genome sequencing and annotation.</title>
        <authorList>
            <consortium name="The Broad Institute Genomics Platform"/>
            <consortium name="The Broad Institute Genome Sequencing Center for Infectious Disease"/>
            <person name="Wu L."/>
            <person name="Ma J."/>
        </authorList>
    </citation>
    <scope>NUCLEOTIDE SEQUENCE [LARGE SCALE GENOMIC DNA]</scope>
    <source>
        <strain evidence="3">CGMCC 1.12664</strain>
    </source>
</reference>
<evidence type="ECO:0000259" key="1">
    <source>
        <dbReference type="Pfam" id="PF12680"/>
    </source>
</evidence>
<evidence type="ECO:0000313" key="3">
    <source>
        <dbReference type="Proteomes" id="UP000612855"/>
    </source>
</evidence>
<dbReference type="InterPro" id="IPR032710">
    <property type="entry name" value="NTF2-like_dom_sf"/>
</dbReference>
<dbReference type="SUPFAM" id="SSF54427">
    <property type="entry name" value="NTF2-like"/>
    <property type="match status" value="1"/>
</dbReference>
<feature type="domain" description="SnoaL-like" evidence="1">
    <location>
        <begin position="11"/>
        <end position="116"/>
    </location>
</feature>
<comment type="caution">
    <text evidence="2">The sequence shown here is derived from an EMBL/GenBank/DDBJ whole genome shotgun (WGS) entry which is preliminary data.</text>
</comment>
<accession>A0A917A697</accession>
<dbReference type="PANTHER" id="PTHR41252">
    <property type="entry name" value="BLR2505 PROTEIN"/>
    <property type="match status" value="1"/>
</dbReference>
<dbReference type="RefSeq" id="WP_188477342.1">
    <property type="nucleotide sequence ID" value="NZ_BMFJ01000001.1"/>
</dbReference>
<dbReference type="InterPro" id="IPR037401">
    <property type="entry name" value="SnoaL-like"/>
</dbReference>
<dbReference type="Gene3D" id="3.10.450.50">
    <property type="match status" value="1"/>
</dbReference>
<dbReference type="PANTHER" id="PTHR41252:SF1">
    <property type="entry name" value="BLR2505 PROTEIN"/>
    <property type="match status" value="1"/>
</dbReference>
<keyword evidence="3" id="KW-1185">Reference proteome</keyword>
<organism evidence="2 3">
    <name type="scientific">Primorskyibacter flagellatus</name>
    <dbReference type="NCBI Taxonomy" id="1387277"/>
    <lineage>
        <taxon>Bacteria</taxon>
        <taxon>Pseudomonadati</taxon>
        <taxon>Pseudomonadota</taxon>
        <taxon>Alphaproteobacteria</taxon>
        <taxon>Rhodobacterales</taxon>
        <taxon>Roseobacteraceae</taxon>
        <taxon>Primorskyibacter</taxon>
    </lineage>
</organism>
<dbReference type="Pfam" id="PF12680">
    <property type="entry name" value="SnoaL_2"/>
    <property type="match status" value="1"/>
</dbReference>
<sequence>MSAAENKALMQRIFARLAEGDGSLYVQHLAEDAVMTVTGSYSWSRQFHGRESILRDLYGHVRSVTTGTGRTIAERFLADDDWVVVEARGDMTAADGTPYRNSYCLMYRIAGGMIVEAKEYQDSALCERVLGPFPG</sequence>
<dbReference type="EMBL" id="BMFJ01000001">
    <property type="protein sequence ID" value="GGE30626.1"/>
    <property type="molecule type" value="Genomic_DNA"/>
</dbReference>
<keyword evidence="2" id="KW-0413">Isomerase</keyword>
<dbReference type="AlphaFoldDB" id="A0A917A697"/>
<name>A0A917A697_9RHOB</name>
<dbReference type="Proteomes" id="UP000612855">
    <property type="component" value="Unassembled WGS sequence"/>
</dbReference>
<proteinExistence type="predicted"/>
<evidence type="ECO:0000313" key="2">
    <source>
        <dbReference type="EMBL" id="GGE30626.1"/>
    </source>
</evidence>
<dbReference type="GO" id="GO:0016853">
    <property type="term" value="F:isomerase activity"/>
    <property type="evidence" value="ECO:0007669"/>
    <property type="project" value="UniProtKB-KW"/>
</dbReference>
<gene>
    <name evidence="2" type="ORF">GCM10011360_18310</name>
</gene>